<evidence type="ECO:0000256" key="1">
    <source>
        <dbReference type="SAM" id="Coils"/>
    </source>
</evidence>
<dbReference type="KEGG" id="erx:ATZ35_04425"/>
<evidence type="ECO:0000313" key="2">
    <source>
        <dbReference type="EMBL" id="ALS36432.1"/>
    </source>
</evidence>
<dbReference type="Pfam" id="PF08020">
    <property type="entry name" value="DUF1706"/>
    <property type="match status" value="1"/>
</dbReference>
<reference evidence="3" key="1">
    <citation type="submission" date="2015-12" db="EMBL/GenBank/DDBJ databases">
        <authorList>
            <person name="Lauer A."/>
            <person name="Humrighouse B."/>
            <person name="Loparev V."/>
            <person name="Shewmaker P.L."/>
            <person name="Whitney A.M."/>
            <person name="McLaughlin R.W."/>
        </authorList>
    </citation>
    <scope>NUCLEOTIDE SEQUENCE [LARGE SCALE GENOMIC DNA]</scope>
    <source>
        <strain evidence="3">LMG 26678</strain>
    </source>
</reference>
<keyword evidence="1" id="KW-0175">Coiled coil</keyword>
<dbReference type="Gene3D" id="1.20.120.450">
    <property type="entry name" value="dinb family like domain"/>
    <property type="match status" value="1"/>
</dbReference>
<dbReference type="PIRSF" id="PIRSF031551">
    <property type="entry name" value="DUF1706"/>
    <property type="match status" value="1"/>
</dbReference>
<dbReference type="Proteomes" id="UP000067523">
    <property type="component" value="Chromosome"/>
</dbReference>
<dbReference type="RefSeq" id="WP_208929673.1">
    <property type="nucleotide sequence ID" value="NZ_CP013655.1"/>
</dbReference>
<dbReference type="PANTHER" id="PTHR40658">
    <property type="match status" value="1"/>
</dbReference>
<name>A0A0U2X8K6_9ENTE</name>
<sequence>MRTYKNKQELIAEIKKRYEKYDAEFEQVSETLKDKRIEEVDKTPSENLSYQLGWVNLILQWEKEEQAGKTVETPAPGYKWNNLGGLYQSFYEKYGQYSIAEQRVMLSESVNELYIWLESLSDEELFEPGQRNWATTKAMWPVYKWVHINTVAPFTNFRTKIRKWKKVVLTAS</sequence>
<accession>A0A0U2X8K6</accession>
<protein>
    <submittedName>
        <fullName evidence="2">Cytoplasmic protein</fullName>
    </submittedName>
</protein>
<proteinExistence type="predicted"/>
<gene>
    <name evidence="2" type="ORF">ATZ35_04425</name>
</gene>
<organism evidence="2 3">
    <name type="scientific">Enterococcus rotai</name>
    <dbReference type="NCBI Taxonomy" id="118060"/>
    <lineage>
        <taxon>Bacteria</taxon>
        <taxon>Bacillati</taxon>
        <taxon>Bacillota</taxon>
        <taxon>Bacilli</taxon>
        <taxon>Lactobacillales</taxon>
        <taxon>Enterococcaceae</taxon>
        <taxon>Enterococcus</taxon>
    </lineage>
</organism>
<feature type="coiled-coil region" evidence="1">
    <location>
        <begin position="4"/>
        <end position="38"/>
    </location>
</feature>
<dbReference type="InterPro" id="IPR012550">
    <property type="entry name" value="DUF1706"/>
</dbReference>
<dbReference type="EMBL" id="CP013655">
    <property type="protein sequence ID" value="ALS36432.1"/>
    <property type="molecule type" value="Genomic_DNA"/>
</dbReference>
<dbReference type="InterPro" id="IPR034660">
    <property type="entry name" value="DinB/YfiT-like"/>
</dbReference>
<dbReference type="AlphaFoldDB" id="A0A0U2X8K6"/>
<evidence type="ECO:0000313" key="3">
    <source>
        <dbReference type="Proteomes" id="UP000067523"/>
    </source>
</evidence>
<keyword evidence="3" id="KW-1185">Reference proteome</keyword>
<dbReference type="PANTHER" id="PTHR40658:SF3">
    <property type="entry name" value="CLBS_DFSB FAMILY FOUR-HELIX BUNDLE PROTEIN"/>
    <property type="match status" value="1"/>
</dbReference>